<evidence type="ECO:0000256" key="8">
    <source>
        <dbReference type="PIRSR" id="PIRSR623612-1"/>
    </source>
</evidence>
<dbReference type="GO" id="GO:0005576">
    <property type="term" value="C:extracellular region"/>
    <property type="evidence" value="ECO:0007669"/>
    <property type="project" value="UniProtKB-SubCell"/>
</dbReference>
<dbReference type="SUPFAM" id="SSF55486">
    <property type="entry name" value="Metalloproteases ('zincins'), catalytic domain"/>
    <property type="match status" value="1"/>
</dbReference>
<dbReference type="PANTHER" id="PTHR33794">
    <property type="entry name" value="BACILLOLYSIN"/>
    <property type="match status" value="1"/>
</dbReference>
<dbReference type="Pfam" id="PF01447">
    <property type="entry name" value="Peptidase_M4"/>
    <property type="match status" value="1"/>
</dbReference>
<feature type="chain" id="PRO_5039752698" description="Neutral metalloproteinase" evidence="9">
    <location>
        <begin position="33"/>
        <end position="532"/>
    </location>
</feature>
<protein>
    <recommendedName>
        <fullName evidence="9">Neutral metalloproteinase</fullName>
        <ecNumber evidence="9">3.4.24.-</ecNumber>
    </recommendedName>
</protein>
<keyword evidence="4 9" id="KW-0732">Signal</keyword>
<dbReference type="InterPro" id="IPR013856">
    <property type="entry name" value="Peptidase_M4_domain"/>
</dbReference>
<evidence type="ECO:0000256" key="5">
    <source>
        <dbReference type="ARBA" id="ARBA00022801"/>
    </source>
</evidence>
<dbReference type="PANTHER" id="PTHR33794:SF1">
    <property type="entry name" value="BACILLOLYSIN"/>
    <property type="match status" value="1"/>
</dbReference>
<comment type="function">
    <text evidence="9">Extracellular zinc metalloprotease.</text>
</comment>
<comment type="subcellular location">
    <subcellularLocation>
        <location evidence="9">Secreted</location>
    </subcellularLocation>
</comment>
<feature type="compositionally biased region" description="Low complexity" evidence="10">
    <location>
        <begin position="35"/>
        <end position="47"/>
    </location>
</feature>
<evidence type="ECO:0000256" key="7">
    <source>
        <dbReference type="ARBA" id="ARBA00023049"/>
    </source>
</evidence>
<keyword evidence="6 9" id="KW-0862">Zinc</keyword>
<sequence length="532" mass="55358">MNAASRTAASRRRAIVGLTSAMTLAAAGLALASPSSADDAGQAQQSANERGVVTSVRATTSAPIARPASSDDASAARGYAKRYAERFGVGAGSVRLDKLVEVPGGTIARFQQYLDDKPVLGGQLSVQLDSAGALYGVNGRLSPTRARTGTAKVAARTAASKATDLLTRGAKAPASAPKAATRLSWYDAALYANRPSTGDLTLAYRVDLTPTSFDTDGGTVIVDATSGKTLLTQSDRRDALKRSICDANNTRVADSAYCQRPVRTEGQAATGNTDVDSAYNQFGSSSSYYSSRFGYDLTTKIGGAVGSPTLRAITRACITGEQCPGSQNAFWNGYGMVFGQGFTTADDVVTHELAHGVTEHTNGLNYSYESGAINESMSDVFGEFEDLADGTGNDSSAARWKLGEDLPSSIGVIRDMKNPPAYNQPDRTGSSLYYRGSADNGGVHYNSGVGNKAAYLITDGGSFNGQTITGLGQAKAEQLYWRTQAALTSSADYAELGAQLNTSCAAMASQGTAGITTTNCAQVKKVVTATQM</sequence>
<dbReference type="InterPro" id="IPR011096">
    <property type="entry name" value="FTP_domain"/>
</dbReference>
<dbReference type="Gene3D" id="1.10.390.10">
    <property type="entry name" value="Neutral Protease Domain 2"/>
    <property type="match status" value="1"/>
</dbReference>
<dbReference type="Pfam" id="PF02868">
    <property type="entry name" value="Peptidase_M4_C"/>
    <property type="match status" value="1"/>
</dbReference>
<reference evidence="14" key="1">
    <citation type="journal article" date="2014" name="Int. J. Syst. Evol. Microbiol.">
        <title>Complete genome sequence of Corynebacterium casei LMG S-19264T (=DSM 44701T), isolated from a smear-ripened cheese.</title>
        <authorList>
            <consortium name="US DOE Joint Genome Institute (JGI-PGF)"/>
            <person name="Walter F."/>
            <person name="Albersmeier A."/>
            <person name="Kalinowski J."/>
            <person name="Ruckert C."/>
        </authorList>
    </citation>
    <scope>NUCLEOTIDE SEQUENCE</scope>
    <source>
        <strain evidence="14">CGMCC 1.16067</strain>
    </source>
</reference>
<reference evidence="14" key="2">
    <citation type="submission" date="2020-09" db="EMBL/GenBank/DDBJ databases">
        <authorList>
            <person name="Sun Q."/>
            <person name="Zhou Y."/>
        </authorList>
    </citation>
    <scope>NUCLEOTIDE SEQUENCE</scope>
    <source>
        <strain evidence="14">CGMCC 1.16067</strain>
    </source>
</reference>
<proteinExistence type="inferred from homology"/>
<keyword evidence="3" id="KW-0479">Metal-binding</keyword>
<keyword evidence="5 9" id="KW-0378">Hydrolase</keyword>
<keyword evidence="9" id="KW-0964">Secreted</keyword>
<evidence type="ECO:0000256" key="6">
    <source>
        <dbReference type="ARBA" id="ARBA00022833"/>
    </source>
</evidence>
<keyword evidence="15" id="KW-1185">Reference proteome</keyword>
<dbReference type="AlphaFoldDB" id="A0A917F731"/>
<dbReference type="PROSITE" id="PS51318">
    <property type="entry name" value="TAT"/>
    <property type="match status" value="1"/>
</dbReference>
<evidence type="ECO:0000256" key="10">
    <source>
        <dbReference type="SAM" id="MobiDB-lite"/>
    </source>
</evidence>
<feature type="region of interest" description="Disordered" evidence="10">
    <location>
        <begin position="35"/>
        <end position="71"/>
    </location>
</feature>
<dbReference type="Pfam" id="PF07504">
    <property type="entry name" value="FTP"/>
    <property type="match status" value="1"/>
</dbReference>
<evidence type="ECO:0000259" key="11">
    <source>
        <dbReference type="Pfam" id="PF01447"/>
    </source>
</evidence>
<dbReference type="InterPro" id="IPR001570">
    <property type="entry name" value="Peptidase_M4_C_domain"/>
</dbReference>
<comment type="similarity">
    <text evidence="1 9">Belongs to the peptidase M4 family.</text>
</comment>
<feature type="domain" description="Peptidase M4" evidence="11">
    <location>
        <begin position="234"/>
        <end position="359"/>
    </location>
</feature>
<gene>
    <name evidence="14" type="ORF">GCM10011519_28190</name>
</gene>
<feature type="domain" description="Peptidase M4 C-terminal" evidence="12">
    <location>
        <begin position="363"/>
        <end position="507"/>
    </location>
</feature>
<keyword evidence="2 9" id="KW-0645">Protease</keyword>
<dbReference type="InterPro" id="IPR027268">
    <property type="entry name" value="Peptidase_M4/M1_CTD_sf"/>
</dbReference>
<dbReference type="GO" id="GO:0004222">
    <property type="term" value="F:metalloendopeptidase activity"/>
    <property type="evidence" value="ECO:0007669"/>
    <property type="project" value="UniProtKB-UniRule"/>
</dbReference>
<dbReference type="InterPro" id="IPR050728">
    <property type="entry name" value="Zinc_Metalloprotease_M4"/>
</dbReference>
<dbReference type="Gene3D" id="3.10.170.10">
    <property type="match status" value="1"/>
</dbReference>
<dbReference type="GO" id="GO:0006508">
    <property type="term" value="P:proteolysis"/>
    <property type="evidence" value="ECO:0007669"/>
    <property type="project" value="UniProtKB-KW"/>
</dbReference>
<dbReference type="InterPro" id="IPR006311">
    <property type="entry name" value="TAT_signal"/>
</dbReference>
<evidence type="ECO:0000256" key="4">
    <source>
        <dbReference type="ARBA" id="ARBA00022729"/>
    </source>
</evidence>
<feature type="active site" description="Proton donor" evidence="8">
    <location>
        <position position="444"/>
    </location>
</feature>
<dbReference type="GO" id="GO:0046872">
    <property type="term" value="F:metal ion binding"/>
    <property type="evidence" value="ECO:0007669"/>
    <property type="project" value="UniProtKB-UniRule"/>
</dbReference>
<feature type="signal peptide" evidence="9">
    <location>
        <begin position="1"/>
        <end position="32"/>
    </location>
</feature>
<dbReference type="RefSeq" id="WP_188780344.1">
    <property type="nucleotide sequence ID" value="NZ_BMKQ01000001.1"/>
</dbReference>
<accession>A0A917F731</accession>
<dbReference type="EC" id="3.4.24.-" evidence="9"/>
<dbReference type="PRINTS" id="PR00730">
    <property type="entry name" value="THERMOLYSIN"/>
</dbReference>
<evidence type="ECO:0000259" key="12">
    <source>
        <dbReference type="Pfam" id="PF02868"/>
    </source>
</evidence>
<name>A0A917F731_9ACTN</name>
<evidence type="ECO:0000256" key="3">
    <source>
        <dbReference type="ARBA" id="ARBA00022723"/>
    </source>
</evidence>
<feature type="domain" description="FTP" evidence="13">
    <location>
        <begin position="104"/>
        <end position="141"/>
    </location>
</feature>
<evidence type="ECO:0000259" key="13">
    <source>
        <dbReference type="Pfam" id="PF07504"/>
    </source>
</evidence>
<dbReference type="EMBL" id="BMKQ01000001">
    <property type="protein sequence ID" value="GGF52601.1"/>
    <property type="molecule type" value="Genomic_DNA"/>
</dbReference>
<organism evidence="14 15">
    <name type="scientific">Marmoricola endophyticus</name>
    <dbReference type="NCBI Taxonomy" id="2040280"/>
    <lineage>
        <taxon>Bacteria</taxon>
        <taxon>Bacillati</taxon>
        <taxon>Actinomycetota</taxon>
        <taxon>Actinomycetes</taxon>
        <taxon>Propionibacteriales</taxon>
        <taxon>Nocardioidaceae</taxon>
        <taxon>Marmoricola</taxon>
    </lineage>
</organism>
<feature type="active site" evidence="8">
    <location>
        <position position="352"/>
    </location>
</feature>
<dbReference type="Proteomes" id="UP000649179">
    <property type="component" value="Unassembled WGS sequence"/>
</dbReference>
<evidence type="ECO:0000313" key="15">
    <source>
        <dbReference type="Proteomes" id="UP000649179"/>
    </source>
</evidence>
<comment type="cofactor">
    <cofactor evidence="9">
        <name>Zn(2+)</name>
        <dbReference type="ChEBI" id="CHEBI:29105"/>
    </cofactor>
</comment>
<comment type="caution">
    <text evidence="14">The sequence shown here is derived from an EMBL/GenBank/DDBJ whole genome shotgun (WGS) entry which is preliminary data.</text>
</comment>
<evidence type="ECO:0000313" key="14">
    <source>
        <dbReference type="EMBL" id="GGF52601.1"/>
    </source>
</evidence>
<dbReference type="InterPro" id="IPR023612">
    <property type="entry name" value="Peptidase_M4"/>
</dbReference>
<keyword evidence="7 9" id="KW-0482">Metalloprotease</keyword>
<evidence type="ECO:0000256" key="2">
    <source>
        <dbReference type="ARBA" id="ARBA00022670"/>
    </source>
</evidence>
<feature type="compositionally biased region" description="Low complexity" evidence="10">
    <location>
        <begin position="61"/>
        <end position="71"/>
    </location>
</feature>
<evidence type="ECO:0000256" key="1">
    <source>
        <dbReference type="ARBA" id="ARBA00009388"/>
    </source>
</evidence>
<dbReference type="CDD" id="cd09597">
    <property type="entry name" value="M4_TLP"/>
    <property type="match status" value="1"/>
</dbReference>
<evidence type="ECO:0000256" key="9">
    <source>
        <dbReference type="RuleBase" id="RU366073"/>
    </source>
</evidence>